<name>A0AAD6PES6_9ROSI</name>
<dbReference type="AlphaFoldDB" id="A0AAD6PES6"/>
<dbReference type="GO" id="GO:0005737">
    <property type="term" value="C:cytoplasm"/>
    <property type="evidence" value="ECO:0007669"/>
    <property type="project" value="TreeGrafter"/>
</dbReference>
<organism evidence="1 2">
    <name type="scientific">Salix udensis</name>
    <dbReference type="NCBI Taxonomy" id="889485"/>
    <lineage>
        <taxon>Eukaryota</taxon>
        <taxon>Viridiplantae</taxon>
        <taxon>Streptophyta</taxon>
        <taxon>Embryophyta</taxon>
        <taxon>Tracheophyta</taxon>
        <taxon>Spermatophyta</taxon>
        <taxon>Magnoliopsida</taxon>
        <taxon>eudicotyledons</taxon>
        <taxon>Gunneridae</taxon>
        <taxon>Pentapetalae</taxon>
        <taxon>rosids</taxon>
        <taxon>fabids</taxon>
        <taxon>Malpighiales</taxon>
        <taxon>Salicaceae</taxon>
        <taxon>Saliceae</taxon>
        <taxon>Salix</taxon>
    </lineage>
</organism>
<dbReference type="GO" id="GO:0008270">
    <property type="term" value="F:zinc ion binding"/>
    <property type="evidence" value="ECO:0007669"/>
    <property type="project" value="InterPro"/>
</dbReference>
<evidence type="ECO:0000313" key="1">
    <source>
        <dbReference type="EMBL" id="KAJ6426460.1"/>
    </source>
</evidence>
<dbReference type="PANTHER" id="PTHR13513:SF9">
    <property type="entry name" value="E3 UBIQUITIN-PROTEIN LIGASE UBR7-RELATED"/>
    <property type="match status" value="1"/>
</dbReference>
<accession>A0AAD6PES6</accession>
<dbReference type="PANTHER" id="PTHR13513">
    <property type="entry name" value="E3 UBIQUITIN-PROTEIN LIGASE UBR7"/>
    <property type="match status" value="1"/>
</dbReference>
<comment type="caution">
    <text evidence="1">The sequence shown here is derived from an EMBL/GenBank/DDBJ whole genome shotgun (WGS) entry which is preliminary data.</text>
</comment>
<dbReference type="EMBL" id="JAPFFJ010000005">
    <property type="protein sequence ID" value="KAJ6426460.1"/>
    <property type="molecule type" value="Genomic_DNA"/>
</dbReference>
<evidence type="ECO:0000313" key="2">
    <source>
        <dbReference type="Proteomes" id="UP001162972"/>
    </source>
</evidence>
<dbReference type="InterPro" id="IPR040204">
    <property type="entry name" value="UBR7"/>
</dbReference>
<reference evidence="1 2" key="1">
    <citation type="journal article" date="2023" name="Int. J. Mol. Sci.">
        <title>De Novo Assembly and Annotation of 11 Diverse Shrub Willow (Salix) Genomes Reveals Novel Gene Organization in Sex-Linked Regions.</title>
        <authorList>
            <person name="Hyden B."/>
            <person name="Feng K."/>
            <person name="Yates T.B."/>
            <person name="Jawdy S."/>
            <person name="Cereghino C."/>
            <person name="Smart L.B."/>
            <person name="Muchero W."/>
        </authorList>
    </citation>
    <scope>NUCLEOTIDE SEQUENCE [LARGE SCALE GENOMIC DNA]</scope>
    <source>
        <tissue evidence="1">Shoot tip</tissue>
    </source>
</reference>
<dbReference type="GO" id="GO:0061630">
    <property type="term" value="F:ubiquitin protein ligase activity"/>
    <property type="evidence" value="ECO:0007669"/>
    <property type="project" value="InterPro"/>
</dbReference>
<dbReference type="Proteomes" id="UP001162972">
    <property type="component" value="Chromosome 1"/>
</dbReference>
<protein>
    <submittedName>
        <fullName evidence="1">Uncharacterized protein</fullName>
    </submittedName>
</protein>
<gene>
    <name evidence="1" type="ORF">OIU84_022124</name>
</gene>
<sequence length="268" mass="30687">MSLQLVVLGRNASAVGESSGKSSGPNDSDQCTKDTNLHTTCALGIDVEVTSLVSEGKPLFLSKSWRDILCRCEKCLYMYNQKQINHLLDRDDTIAEYEKMAKQKREEKLQQQEGAELSFFNKLGHIEKVEILNGIADFKDEFCSFLESFDTSKTITSSDVHRIFENLSKKRRRMQLMCSLTFRFNLDFSSMYWNCDIPDDPSSPSVAASSLEWRRMRFIDQGLDCKCKCEPNYELSWRGFGWFPLSSAMHGWCGRLKESDLLVDKLSS</sequence>
<proteinExistence type="predicted"/>
<keyword evidence="2" id="KW-1185">Reference proteome</keyword>